<organism evidence="2 4">
    <name type="scientific">Streptomyces finlayi</name>
    <dbReference type="NCBI Taxonomy" id="67296"/>
    <lineage>
        <taxon>Bacteria</taxon>
        <taxon>Bacillati</taxon>
        <taxon>Actinomycetota</taxon>
        <taxon>Actinomycetes</taxon>
        <taxon>Kitasatosporales</taxon>
        <taxon>Streptomycetaceae</taxon>
        <taxon>Streptomyces</taxon>
    </lineage>
</organism>
<accession>A0A7G7BD40</accession>
<evidence type="ECO:0000256" key="1">
    <source>
        <dbReference type="SAM" id="MobiDB-lite"/>
    </source>
</evidence>
<protein>
    <submittedName>
        <fullName evidence="2">Uncharacterized protein</fullName>
    </submittedName>
</protein>
<name>A0A7G7BD40_9ACTN</name>
<reference evidence="4" key="1">
    <citation type="submission" date="2019-10" db="EMBL/GenBank/DDBJ databases">
        <title>Antimicrobial potential of Antarctic Bacteria.</title>
        <authorList>
            <person name="Benaud N."/>
            <person name="Edwards R.J."/>
            <person name="Ferrari B.C."/>
        </authorList>
    </citation>
    <scope>NUCLEOTIDE SEQUENCE [LARGE SCALE GENOMIC DNA]</scope>
    <source>
        <strain evidence="4">NBSH44</strain>
    </source>
</reference>
<feature type="compositionally biased region" description="Basic and acidic residues" evidence="1">
    <location>
        <begin position="56"/>
        <end position="72"/>
    </location>
</feature>
<proteinExistence type="predicted"/>
<dbReference type="Proteomes" id="UP000515307">
    <property type="component" value="Chromosome"/>
</dbReference>
<evidence type="ECO:0000313" key="2">
    <source>
        <dbReference type="EMBL" id="QNE73255.1"/>
    </source>
</evidence>
<dbReference type="EMBL" id="CP045702">
    <property type="protein sequence ID" value="QNE73255.1"/>
    <property type="molecule type" value="Genomic_DNA"/>
</dbReference>
<dbReference type="KEGG" id="sfiy:F0344_34235"/>
<feature type="region of interest" description="Disordered" evidence="1">
    <location>
        <begin position="33"/>
        <end position="72"/>
    </location>
</feature>
<dbReference type="AlphaFoldDB" id="A0A7G7BD40"/>
<evidence type="ECO:0000313" key="3">
    <source>
        <dbReference type="EMBL" id="QNE78969.1"/>
    </source>
</evidence>
<dbReference type="RefSeq" id="WP_185303018.1">
    <property type="nucleotide sequence ID" value="NZ_CP045702.1"/>
</dbReference>
<dbReference type="EMBL" id="CP045702">
    <property type="protein sequence ID" value="QNE78969.1"/>
    <property type="molecule type" value="Genomic_DNA"/>
</dbReference>
<evidence type="ECO:0000313" key="4">
    <source>
        <dbReference type="Proteomes" id="UP000515307"/>
    </source>
</evidence>
<sequence>MPERRAVTLGSGARPDLAARPRLEREVNQWRPQIRAKARHTAATSDGIVIGTRARMGHDARIGSTRSDDVPG</sequence>
<dbReference type="KEGG" id="sfiy:F0344_00125"/>
<keyword evidence="4" id="KW-1185">Reference proteome</keyword>
<gene>
    <name evidence="2" type="ORF">F0344_00125</name>
    <name evidence="3" type="ORF">F0344_34235</name>
</gene>
<reference evidence="2" key="2">
    <citation type="journal article" date="2020" name="Microbiol. Resour. Announc.">
        <title>Antarctic desert soil bacteria exhibit high novel natural product potential, evaluated through long-read genome sequencing and comparative genomics.</title>
        <authorList>
            <person name="Benaud N."/>
            <person name="Edwards R.J."/>
            <person name="Amos T.G."/>
            <person name="D'Agostino P.M."/>
            <person name="Gutierrez-Chavez C."/>
            <person name="Montgomery K."/>
            <person name="Nicetic I."/>
            <person name="Ferrari B.C."/>
        </authorList>
    </citation>
    <scope>NUCLEOTIDE SEQUENCE</scope>
    <source>
        <strain evidence="2">NBSH44</strain>
    </source>
</reference>